<dbReference type="AlphaFoldDB" id="E8LBK8"/>
<evidence type="ECO:0000256" key="1">
    <source>
        <dbReference type="ARBA" id="ARBA00004651"/>
    </source>
</evidence>
<feature type="domain" description="CstA N-terminal" evidence="8">
    <location>
        <begin position="6"/>
        <end position="345"/>
    </location>
</feature>
<feature type="domain" description="CstA N-terminal" evidence="8">
    <location>
        <begin position="353"/>
        <end position="499"/>
    </location>
</feature>
<evidence type="ECO:0000259" key="8">
    <source>
        <dbReference type="Pfam" id="PF02554"/>
    </source>
</evidence>
<proteinExistence type="inferred from homology"/>
<protein>
    <submittedName>
        <fullName evidence="9">Carbon starvation protein CstA</fullName>
    </submittedName>
</protein>
<feature type="transmembrane region" description="Helical" evidence="7">
    <location>
        <begin position="90"/>
        <end position="111"/>
    </location>
</feature>
<gene>
    <name evidence="9" type="ORF">HMPREF9443_00219</name>
</gene>
<feature type="transmembrane region" description="Helical" evidence="7">
    <location>
        <begin position="452"/>
        <end position="475"/>
    </location>
</feature>
<feature type="transmembrane region" description="Helical" evidence="7">
    <location>
        <begin position="247"/>
        <end position="265"/>
    </location>
</feature>
<feature type="transmembrane region" description="Helical" evidence="7">
    <location>
        <begin position="216"/>
        <end position="238"/>
    </location>
</feature>
<feature type="transmembrane region" description="Helical" evidence="7">
    <location>
        <begin position="189"/>
        <end position="210"/>
    </location>
</feature>
<keyword evidence="5 7" id="KW-1133">Transmembrane helix</keyword>
<evidence type="ECO:0000256" key="3">
    <source>
        <dbReference type="ARBA" id="ARBA00022475"/>
    </source>
</evidence>
<feature type="transmembrane region" description="Helical" evidence="7">
    <location>
        <begin position="132"/>
        <end position="157"/>
    </location>
</feature>
<evidence type="ECO:0000256" key="6">
    <source>
        <dbReference type="ARBA" id="ARBA00023136"/>
    </source>
</evidence>
<dbReference type="PANTHER" id="PTHR30252">
    <property type="entry name" value="INNER MEMBRANE PEPTIDE TRANSPORTER"/>
    <property type="match status" value="1"/>
</dbReference>
<evidence type="ECO:0000313" key="9">
    <source>
        <dbReference type="EMBL" id="EFY05780.1"/>
    </source>
</evidence>
<keyword evidence="6 7" id="KW-0472">Membrane</keyword>
<keyword evidence="10" id="KW-1185">Reference proteome</keyword>
<evidence type="ECO:0000256" key="7">
    <source>
        <dbReference type="SAM" id="Phobius"/>
    </source>
</evidence>
<dbReference type="GO" id="GO:0005886">
    <property type="term" value="C:plasma membrane"/>
    <property type="evidence" value="ECO:0007669"/>
    <property type="project" value="UniProtKB-SubCell"/>
</dbReference>
<feature type="transmembrane region" description="Helical" evidence="7">
    <location>
        <begin position="482"/>
        <end position="505"/>
    </location>
</feature>
<dbReference type="HOGENOM" id="CLU_010531_4_1_9"/>
<comment type="caution">
    <text evidence="9">The sequence shown here is derived from an EMBL/GenBank/DDBJ whole genome shotgun (WGS) entry which is preliminary data.</text>
</comment>
<feature type="transmembrane region" description="Helical" evidence="7">
    <location>
        <begin position="376"/>
        <end position="397"/>
    </location>
</feature>
<name>E8LBK8_9FIRM</name>
<dbReference type="PANTHER" id="PTHR30252:SF0">
    <property type="entry name" value="PEPTIDE TRANSPORTER CSTA"/>
    <property type="match status" value="1"/>
</dbReference>
<dbReference type="InterPro" id="IPR003706">
    <property type="entry name" value="CstA_N"/>
</dbReference>
<dbReference type="Pfam" id="PF02554">
    <property type="entry name" value="CstA"/>
    <property type="match status" value="2"/>
</dbReference>
<dbReference type="InterPro" id="IPR051605">
    <property type="entry name" value="CstA"/>
</dbReference>
<dbReference type="EMBL" id="AEVN01000007">
    <property type="protein sequence ID" value="EFY05780.1"/>
    <property type="molecule type" value="Genomic_DNA"/>
</dbReference>
<comment type="subcellular location">
    <subcellularLocation>
        <location evidence="1">Cell membrane</location>
        <topology evidence="1">Multi-pass membrane protein</topology>
    </subcellularLocation>
</comment>
<keyword evidence="4 7" id="KW-0812">Transmembrane</keyword>
<reference evidence="9 10" key="1">
    <citation type="submission" date="2011-01" db="EMBL/GenBank/DDBJ databases">
        <authorList>
            <person name="Weinstock G."/>
            <person name="Sodergren E."/>
            <person name="Clifton S."/>
            <person name="Fulton L."/>
            <person name="Fulton B."/>
            <person name="Courtney L."/>
            <person name="Fronick C."/>
            <person name="Harrison M."/>
            <person name="Strong C."/>
            <person name="Farmer C."/>
            <person name="Delahaunty K."/>
            <person name="Markovic C."/>
            <person name="Hall O."/>
            <person name="Minx P."/>
            <person name="Tomlinson C."/>
            <person name="Mitreva M."/>
            <person name="Hou S."/>
            <person name="Chen J."/>
            <person name="Wollam A."/>
            <person name="Pepin K.H."/>
            <person name="Johnson M."/>
            <person name="Bhonagiri V."/>
            <person name="Zhang X."/>
            <person name="Suruliraj S."/>
            <person name="Warren W."/>
            <person name="Chinwalla A."/>
            <person name="Mardis E.R."/>
            <person name="Wilson R.K."/>
        </authorList>
    </citation>
    <scope>NUCLEOTIDE SEQUENCE [LARGE SCALE GENOMIC DNA]</scope>
    <source>
        <strain evidence="9 10">YIT 12067</strain>
    </source>
</reference>
<keyword evidence="3" id="KW-1003">Cell membrane</keyword>
<feature type="transmembrane region" description="Helical" evidence="7">
    <location>
        <begin position="285"/>
        <end position="305"/>
    </location>
</feature>
<sequence>MLFMSGLLLLVGSMVIFFVAYVTYGSWLCKKWGVDPTRKTPAERLCDNVDYMPTRPAVLMGHHFSSIAGAGPIVGPITAAVFGWVPVMLWILIGSIFFGGVHDFGALYSSIRFDGKTIGQIIDATLGKSGKFLFSIFAYVTLLVVIAAFANIVAATFVASPQAATASLLFIVLAVIFGFSVYRCGLSLGVGTVIGVIMLVVAIALGNMYPLHLSKNVWVCVLMVYIFVASIAPVWILLQPRDYLNSFLLYACIAFALVGIAIYQPSMQLPAFTTFDPSGKGTNPMFPMLFVTVACGAISGFHSLVSSGTTSKQLDSEGNAKLIGYGSMLLEGVLAVVAVVAVGYVGGDKLTELLKNGGPVNVFADGVGTFMTKLGFSFGVAKGFVALTISAFAMTTLDTATRLGRFIFQELFTKVDPKTGEAQGNVLTNPFVATLITVVLSGYMSLGSYLTIWPIFGAANQLLAALSLLAVGVWLKSVGRDNLMVLIPMAFMFCVTLVALAQIIFANMATHIITAALGSVLFILAIALFLESRKYLFGGAK</sequence>
<feature type="transmembrane region" description="Helical" evidence="7">
    <location>
        <begin position="64"/>
        <end position="84"/>
    </location>
</feature>
<dbReference type="Proteomes" id="UP000004923">
    <property type="component" value="Unassembled WGS sequence"/>
</dbReference>
<organism evidence="9 10">
    <name type="scientific">Phascolarctobacterium succinatutens YIT 12067</name>
    <dbReference type="NCBI Taxonomy" id="626939"/>
    <lineage>
        <taxon>Bacteria</taxon>
        <taxon>Bacillati</taxon>
        <taxon>Bacillota</taxon>
        <taxon>Negativicutes</taxon>
        <taxon>Acidaminococcales</taxon>
        <taxon>Acidaminococcaceae</taxon>
        <taxon>Phascolarctobacterium</taxon>
    </lineage>
</organism>
<dbReference type="GO" id="GO:0009267">
    <property type="term" value="P:cellular response to starvation"/>
    <property type="evidence" value="ECO:0007669"/>
    <property type="project" value="InterPro"/>
</dbReference>
<feature type="transmembrane region" description="Helical" evidence="7">
    <location>
        <begin position="426"/>
        <end position="446"/>
    </location>
</feature>
<feature type="transmembrane region" description="Helical" evidence="7">
    <location>
        <begin position="511"/>
        <end position="530"/>
    </location>
</feature>
<evidence type="ECO:0000256" key="2">
    <source>
        <dbReference type="ARBA" id="ARBA00007755"/>
    </source>
</evidence>
<dbReference type="eggNOG" id="COG1966">
    <property type="taxonomic scope" value="Bacteria"/>
</dbReference>
<accession>E8LBK8</accession>
<comment type="similarity">
    <text evidence="2">Belongs to the peptide transporter carbon starvation (CstA) (TC 2.A.114) family.</text>
</comment>
<feature type="transmembrane region" description="Helical" evidence="7">
    <location>
        <begin position="325"/>
        <end position="346"/>
    </location>
</feature>
<feature type="transmembrane region" description="Helical" evidence="7">
    <location>
        <begin position="6"/>
        <end position="29"/>
    </location>
</feature>
<evidence type="ECO:0000256" key="4">
    <source>
        <dbReference type="ARBA" id="ARBA00022692"/>
    </source>
</evidence>
<feature type="transmembrane region" description="Helical" evidence="7">
    <location>
        <begin position="163"/>
        <end position="182"/>
    </location>
</feature>
<evidence type="ECO:0000313" key="10">
    <source>
        <dbReference type="Proteomes" id="UP000004923"/>
    </source>
</evidence>
<evidence type="ECO:0000256" key="5">
    <source>
        <dbReference type="ARBA" id="ARBA00022989"/>
    </source>
</evidence>